<evidence type="ECO:0000256" key="4">
    <source>
        <dbReference type="ARBA" id="ARBA00022679"/>
    </source>
</evidence>
<evidence type="ECO:0000256" key="2">
    <source>
        <dbReference type="ARBA" id="ARBA00012438"/>
    </source>
</evidence>
<evidence type="ECO:0000256" key="3">
    <source>
        <dbReference type="ARBA" id="ARBA00022553"/>
    </source>
</evidence>
<comment type="catalytic activity">
    <reaction evidence="1">
        <text>ATP + protein L-histidine = ADP + protein N-phospho-L-histidine.</text>
        <dbReference type="EC" id="2.7.13.3"/>
    </reaction>
</comment>
<dbReference type="GO" id="GO:0004673">
    <property type="term" value="F:protein histidine kinase activity"/>
    <property type="evidence" value="ECO:0007669"/>
    <property type="project" value="UniProtKB-EC"/>
</dbReference>
<evidence type="ECO:0000313" key="9">
    <source>
        <dbReference type="EMBL" id="NEU96944.1"/>
    </source>
</evidence>
<keyword evidence="3" id="KW-0597">Phosphoprotein</keyword>
<dbReference type="EMBL" id="VKHP01000046">
    <property type="protein sequence ID" value="NEU96944.1"/>
    <property type="molecule type" value="Genomic_DNA"/>
</dbReference>
<dbReference type="Pfam" id="PF02518">
    <property type="entry name" value="HATPase_c"/>
    <property type="match status" value="1"/>
</dbReference>
<reference evidence="9 10" key="1">
    <citation type="journal article" date="2020" name="Arch. Microbiol.">
        <title>Bradyrhizobium uaiense sp. nov., a new highly efficient cowpea symbiont.</title>
        <authorList>
            <person name="Cabral Michel D."/>
            <person name="Azarias Guimaraes A."/>
            <person name="Martins da Costa E."/>
            <person name="Soares de Carvalho T."/>
            <person name="Balsanelli E."/>
            <person name="Willems A."/>
            <person name="Maltempi de Souza E."/>
            <person name="de Souza Moreira F.M."/>
        </authorList>
    </citation>
    <scope>NUCLEOTIDE SEQUENCE [LARGE SCALE GENOMIC DNA]</scope>
    <source>
        <strain evidence="9 10">UFLA 03-164</strain>
    </source>
</reference>
<evidence type="ECO:0000256" key="7">
    <source>
        <dbReference type="ARBA" id="ARBA00022840"/>
    </source>
</evidence>
<evidence type="ECO:0000313" key="10">
    <source>
        <dbReference type="Proteomes" id="UP000468531"/>
    </source>
</evidence>
<name>A0A6P1BFJ4_9BRAD</name>
<organism evidence="9 10">
    <name type="scientific">Bradyrhizobium uaiense</name>
    <dbReference type="NCBI Taxonomy" id="2594946"/>
    <lineage>
        <taxon>Bacteria</taxon>
        <taxon>Pseudomonadati</taxon>
        <taxon>Pseudomonadota</taxon>
        <taxon>Alphaproteobacteria</taxon>
        <taxon>Hyphomicrobiales</taxon>
        <taxon>Nitrobacteraceae</taxon>
        <taxon>Bradyrhizobium</taxon>
    </lineage>
</organism>
<dbReference type="AlphaFoldDB" id="A0A6P1BFJ4"/>
<dbReference type="EC" id="2.7.13.3" evidence="2"/>
<dbReference type="SUPFAM" id="SSF55874">
    <property type="entry name" value="ATPase domain of HSP90 chaperone/DNA topoisomerase II/histidine kinase"/>
    <property type="match status" value="1"/>
</dbReference>
<dbReference type="InterPro" id="IPR036890">
    <property type="entry name" value="HATPase_C_sf"/>
</dbReference>
<dbReference type="Proteomes" id="UP000468531">
    <property type="component" value="Unassembled WGS sequence"/>
</dbReference>
<evidence type="ECO:0000259" key="8">
    <source>
        <dbReference type="Pfam" id="PF02518"/>
    </source>
</evidence>
<keyword evidence="4" id="KW-0808">Transferase</keyword>
<keyword evidence="10" id="KW-1185">Reference proteome</keyword>
<protein>
    <recommendedName>
        <fullName evidence="2">histidine kinase</fullName>
        <ecNumber evidence="2">2.7.13.3</ecNumber>
    </recommendedName>
</protein>
<sequence length="128" mass="13135">MVGEDQPISLRVLGQGGRATCRDAESLGLIVTELVINSLKHAFKPGTKVGQIAVSYEVSGTDWKLSVVDNGVGKPDGVFAQPKSGLGTGIVKALAKQLDSQVVTLSGANGTAVTVTHATFAGSESKNQ</sequence>
<dbReference type="GO" id="GO:0005524">
    <property type="term" value="F:ATP binding"/>
    <property type="evidence" value="ECO:0007669"/>
    <property type="project" value="UniProtKB-KW"/>
</dbReference>
<evidence type="ECO:0000256" key="6">
    <source>
        <dbReference type="ARBA" id="ARBA00022777"/>
    </source>
</evidence>
<feature type="domain" description="Histidine kinase/HSP90-like ATPase" evidence="8">
    <location>
        <begin position="23"/>
        <end position="116"/>
    </location>
</feature>
<dbReference type="PANTHER" id="PTHR41523">
    <property type="entry name" value="TWO-COMPONENT SYSTEM SENSOR PROTEIN"/>
    <property type="match status" value="1"/>
</dbReference>
<gene>
    <name evidence="9" type="ORF">FNJ47_14115</name>
</gene>
<evidence type="ECO:0000256" key="5">
    <source>
        <dbReference type="ARBA" id="ARBA00022741"/>
    </source>
</evidence>
<dbReference type="RefSeq" id="WP_163153914.1">
    <property type="nucleotide sequence ID" value="NZ_VKHP01000046.1"/>
</dbReference>
<proteinExistence type="predicted"/>
<keyword evidence="7" id="KW-0067">ATP-binding</keyword>
<comment type="caution">
    <text evidence="9">The sequence shown here is derived from an EMBL/GenBank/DDBJ whole genome shotgun (WGS) entry which is preliminary data.</text>
</comment>
<keyword evidence="5" id="KW-0547">Nucleotide-binding</keyword>
<keyword evidence="6 9" id="KW-0418">Kinase</keyword>
<accession>A0A6P1BFJ4</accession>
<evidence type="ECO:0000256" key="1">
    <source>
        <dbReference type="ARBA" id="ARBA00000085"/>
    </source>
</evidence>
<dbReference type="PANTHER" id="PTHR41523:SF7">
    <property type="entry name" value="HISTIDINE KINASE"/>
    <property type="match status" value="1"/>
</dbReference>
<dbReference type="Gene3D" id="3.30.565.10">
    <property type="entry name" value="Histidine kinase-like ATPase, C-terminal domain"/>
    <property type="match status" value="1"/>
</dbReference>
<dbReference type="InterPro" id="IPR003594">
    <property type="entry name" value="HATPase_dom"/>
</dbReference>